<reference evidence="2 3" key="1">
    <citation type="journal article" date="2024" name="J Genomics">
        <title>Draft genome sequencing and assembly of Favolaschia claudopus CIRM-BRFM 2984 isolated from oak limbs.</title>
        <authorList>
            <person name="Navarro D."/>
            <person name="Drula E."/>
            <person name="Chaduli D."/>
            <person name="Cazenave R."/>
            <person name="Ahrendt S."/>
            <person name="Wang J."/>
            <person name="Lipzen A."/>
            <person name="Daum C."/>
            <person name="Barry K."/>
            <person name="Grigoriev I.V."/>
            <person name="Favel A."/>
            <person name="Rosso M.N."/>
            <person name="Martin F."/>
        </authorList>
    </citation>
    <scope>NUCLEOTIDE SEQUENCE [LARGE SCALE GENOMIC DNA]</scope>
    <source>
        <strain evidence="2 3">CIRM-BRFM 2984</strain>
    </source>
</reference>
<sequence length="398" mass="43048">MRRCSSTARRFLAQPVRWNSTSEALQKPREVYMDPPAPTESTQKPLETSAAPPNPTEPAKKHEDFRRFPKLRVDDGTLYTPNMEAIAATASPNTLSARLAAARASAPPPTTPVAQTVSNEPRPFPTNRTLSQVQLEQITLARRAERQAREVASPPPSTSSAALEAASQPQSTSSATGIDEGVLRRREAIAARRAERLAREAQAGVNASKSPQTRAPSIGQSTNHMASGIGRGAGGQNRGEFVPAGLRSRMNVQGGARGGRGRGRGRGGGGVGGSRRRRRDDGVQDDEDEFMKEIEDWLDDGQVHLASHLTPELPTSNIYKEMWPRLAHSKSLPTRATLENVGGDYSRFVPKNPQLFIASARKIGPINHSRVILSHAKQEVETRLLAKQVVEAVAAKGP</sequence>
<feature type="compositionally biased region" description="Basic and acidic residues" evidence="1">
    <location>
        <begin position="58"/>
        <end position="68"/>
    </location>
</feature>
<comment type="caution">
    <text evidence="2">The sequence shown here is derived from an EMBL/GenBank/DDBJ whole genome shotgun (WGS) entry which is preliminary data.</text>
</comment>
<keyword evidence="3" id="KW-1185">Reference proteome</keyword>
<dbReference type="AlphaFoldDB" id="A0AAW0EHW0"/>
<evidence type="ECO:0000256" key="1">
    <source>
        <dbReference type="SAM" id="MobiDB-lite"/>
    </source>
</evidence>
<accession>A0AAW0EHW0</accession>
<evidence type="ECO:0000313" key="3">
    <source>
        <dbReference type="Proteomes" id="UP001362999"/>
    </source>
</evidence>
<feature type="compositionally biased region" description="Low complexity" evidence="1">
    <location>
        <begin position="158"/>
        <end position="176"/>
    </location>
</feature>
<gene>
    <name evidence="2" type="ORF">R3P38DRAFT_2821431</name>
</gene>
<feature type="compositionally biased region" description="Polar residues" evidence="1">
    <location>
        <begin position="205"/>
        <end position="225"/>
    </location>
</feature>
<name>A0AAW0EHW0_9AGAR</name>
<evidence type="ECO:0000313" key="2">
    <source>
        <dbReference type="EMBL" id="KAK7063950.1"/>
    </source>
</evidence>
<feature type="region of interest" description="Disordered" evidence="1">
    <location>
        <begin position="140"/>
        <end position="182"/>
    </location>
</feature>
<organism evidence="2 3">
    <name type="scientific">Favolaschia claudopus</name>
    <dbReference type="NCBI Taxonomy" id="2862362"/>
    <lineage>
        <taxon>Eukaryota</taxon>
        <taxon>Fungi</taxon>
        <taxon>Dikarya</taxon>
        <taxon>Basidiomycota</taxon>
        <taxon>Agaricomycotina</taxon>
        <taxon>Agaricomycetes</taxon>
        <taxon>Agaricomycetidae</taxon>
        <taxon>Agaricales</taxon>
        <taxon>Marasmiineae</taxon>
        <taxon>Mycenaceae</taxon>
        <taxon>Favolaschia</taxon>
    </lineage>
</organism>
<dbReference type="EMBL" id="JAWWNJ010000001">
    <property type="protein sequence ID" value="KAK7063950.1"/>
    <property type="molecule type" value="Genomic_DNA"/>
</dbReference>
<feature type="region of interest" description="Disordered" evidence="1">
    <location>
        <begin position="98"/>
        <end position="128"/>
    </location>
</feature>
<feature type="region of interest" description="Disordered" evidence="1">
    <location>
        <begin position="194"/>
        <end position="286"/>
    </location>
</feature>
<proteinExistence type="predicted"/>
<feature type="region of interest" description="Disordered" evidence="1">
    <location>
        <begin position="18"/>
        <end position="68"/>
    </location>
</feature>
<dbReference type="Proteomes" id="UP001362999">
    <property type="component" value="Unassembled WGS sequence"/>
</dbReference>
<protein>
    <submittedName>
        <fullName evidence="2">Uncharacterized protein</fullName>
    </submittedName>
</protein>